<accession>A0A6C0K4U8</accession>
<feature type="domain" description="eRF1/Pelota-like N-terminal" evidence="6">
    <location>
        <begin position="3"/>
        <end position="139"/>
    </location>
</feature>
<organism evidence="7">
    <name type="scientific">viral metagenome</name>
    <dbReference type="NCBI Taxonomy" id="1070528"/>
    <lineage>
        <taxon>unclassified sequences</taxon>
        <taxon>metagenomes</taxon>
        <taxon>organismal metagenomes</taxon>
    </lineage>
</organism>
<dbReference type="AlphaFoldDB" id="A0A6C0K4U8"/>
<dbReference type="NCBIfam" id="TIGR03676">
    <property type="entry name" value="aRF1_eRF1"/>
    <property type="match status" value="1"/>
</dbReference>
<keyword evidence="5" id="KW-0648">Protein biosynthesis</keyword>
<comment type="similarity">
    <text evidence="2">Belongs to the eukaryotic release factor 1 family.</text>
</comment>
<dbReference type="InterPro" id="IPR029064">
    <property type="entry name" value="Ribosomal_eL30-like_sf"/>
</dbReference>
<dbReference type="GO" id="GO:0003747">
    <property type="term" value="F:translation release factor activity"/>
    <property type="evidence" value="ECO:0007669"/>
    <property type="project" value="InterPro"/>
</dbReference>
<evidence type="ECO:0000256" key="1">
    <source>
        <dbReference type="ARBA" id="ARBA00004496"/>
    </source>
</evidence>
<dbReference type="SUPFAM" id="SSF55315">
    <property type="entry name" value="L30e-like"/>
    <property type="match status" value="1"/>
</dbReference>
<reference evidence="7" key="1">
    <citation type="journal article" date="2020" name="Nature">
        <title>Giant virus diversity and host interactions through global metagenomics.</title>
        <authorList>
            <person name="Schulz F."/>
            <person name="Roux S."/>
            <person name="Paez-Espino D."/>
            <person name="Jungbluth S."/>
            <person name="Walsh D.A."/>
            <person name="Denef V.J."/>
            <person name="McMahon K.D."/>
            <person name="Konstantinidis K.T."/>
            <person name="Eloe-Fadrosh E.A."/>
            <person name="Kyrpides N.C."/>
            <person name="Woyke T."/>
        </authorList>
    </citation>
    <scope>NUCLEOTIDE SEQUENCE</scope>
    <source>
        <strain evidence="7">GVMAG-S-1101169-75</strain>
    </source>
</reference>
<dbReference type="InterPro" id="IPR042226">
    <property type="entry name" value="eFR1_2_sf"/>
</dbReference>
<dbReference type="SUPFAM" id="SSF55481">
    <property type="entry name" value="N-terminal domain of eukaryotic peptide chain release factor subunit 1, ERF1"/>
    <property type="match status" value="1"/>
</dbReference>
<name>A0A6C0K4U8_9ZZZZ</name>
<dbReference type="Pfam" id="PF03463">
    <property type="entry name" value="eRF1_1"/>
    <property type="match status" value="1"/>
</dbReference>
<proteinExistence type="inferred from homology"/>
<evidence type="ECO:0000256" key="3">
    <source>
        <dbReference type="ARBA" id="ARBA00011520"/>
    </source>
</evidence>
<dbReference type="FunFam" id="3.30.960.10:FF:000003">
    <property type="entry name" value="Peptide chain release factor subunit 1"/>
    <property type="match status" value="1"/>
</dbReference>
<dbReference type="SMART" id="SM01194">
    <property type="entry name" value="eRF1_1"/>
    <property type="match status" value="1"/>
</dbReference>
<evidence type="ECO:0000259" key="6">
    <source>
        <dbReference type="SMART" id="SM01194"/>
    </source>
</evidence>
<comment type="subunit">
    <text evidence="3">Heterodimer of two subunits, one of which binds GTP.</text>
</comment>
<protein>
    <recommendedName>
        <fullName evidence="6">eRF1/Pelota-like N-terminal domain-containing protein</fullName>
    </recommendedName>
</protein>
<evidence type="ECO:0000256" key="4">
    <source>
        <dbReference type="ARBA" id="ARBA00022490"/>
    </source>
</evidence>
<dbReference type="InterPro" id="IPR005140">
    <property type="entry name" value="eRF1_Pelota-like_N"/>
</dbReference>
<dbReference type="InterPro" id="IPR004403">
    <property type="entry name" value="Peptide_chain-rel_eRF1/aRF1"/>
</dbReference>
<keyword evidence="4" id="KW-0963">Cytoplasm</keyword>
<dbReference type="SUPFAM" id="SSF53137">
    <property type="entry name" value="Translational machinery components"/>
    <property type="match status" value="1"/>
</dbReference>
<dbReference type="Pfam" id="PF03465">
    <property type="entry name" value="eRF1_3"/>
    <property type="match status" value="1"/>
</dbReference>
<dbReference type="Pfam" id="PF03464">
    <property type="entry name" value="eRF1_2"/>
    <property type="match status" value="1"/>
</dbReference>
<dbReference type="InterPro" id="IPR005141">
    <property type="entry name" value="eRF1_2"/>
</dbReference>
<dbReference type="FunFam" id="3.30.1330.30:FF:000032">
    <property type="entry name" value="Eukaryotic peptide chain release factor subunit 1"/>
    <property type="match status" value="1"/>
</dbReference>
<dbReference type="EMBL" id="MN740790">
    <property type="protein sequence ID" value="QHU11820.1"/>
    <property type="molecule type" value="Genomic_DNA"/>
</dbReference>
<dbReference type="PANTHER" id="PTHR10113">
    <property type="entry name" value="PEPTIDE CHAIN RELEASE FACTOR SUBUNIT 1"/>
    <property type="match status" value="1"/>
</dbReference>
<evidence type="ECO:0000313" key="7">
    <source>
        <dbReference type="EMBL" id="QHU11820.1"/>
    </source>
</evidence>
<dbReference type="GO" id="GO:0005737">
    <property type="term" value="C:cytoplasm"/>
    <property type="evidence" value="ECO:0007669"/>
    <property type="project" value="UniProtKB-SubCell"/>
</dbReference>
<sequence length="443" mass="50220">MSSENDNHYVEIWKMKKLVQKLRDARGAGTSMISLVSPPGTAIPQINRMLTEEYGTATNIKSRVNRLSVLDAITSTQQRLKRYNRIPTNGLLLYCGTILTPEGKEKRVTIDLEPFKPINTSLYMCDNRFHVDCLKELLEDEDVYGFIIMNGDGCLYGTLQGNTRNVLHQFGVELPKKHGRGGQSSVRFARLRMEARHNYVRKVAEHATQHFISDGERCTLKGIVLAGSADFKTELSKSDLFDARLSAKVLQIVDIAYGGTAGFNQAIQLSTECLGNIRYVQEKKLLQQFFTELQMDSGKSCYGMEDTITALEMGAVEVLMIWEQLPVECRVVKERVSGEETMQLLKTPMDAQKYELLEQMPFLEWIANHYQKFGARMEFMSDHSHEGNQFVKGFSGIGGLLRWKIDFDSMKGEGLETIADDGDEDNNNNNNDAMEWVDDEDIF</sequence>
<dbReference type="InterPro" id="IPR005142">
    <property type="entry name" value="eRF1_3"/>
</dbReference>
<dbReference type="Gene3D" id="3.30.960.10">
    <property type="entry name" value="eRF1 domain 1"/>
    <property type="match status" value="1"/>
</dbReference>
<evidence type="ECO:0000256" key="2">
    <source>
        <dbReference type="ARBA" id="ARBA00005326"/>
    </source>
</evidence>
<evidence type="ECO:0000256" key="5">
    <source>
        <dbReference type="ARBA" id="ARBA00022917"/>
    </source>
</evidence>
<dbReference type="Gene3D" id="3.30.420.60">
    <property type="entry name" value="eRF1 domain 2"/>
    <property type="match status" value="1"/>
</dbReference>
<dbReference type="Gene3D" id="3.30.1330.30">
    <property type="match status" value="1"/>
</dbReference>
<comment type="subcellular location">
    <subcellularLocation>
        <location evidence="1">Cytoplasm</location>
    </subcellularLocation>
</comment>
<dbReference type="FunFam" id="3.30.420.60:FF:000003">
    <property type="entry name" value="Peptide chain release factor subunit 1"/>
    <property type="match status" value="1"/>
</dbReference>
<dbReference type="InterPro" id="IPR024049">
    <property type="entry name" value="eRF1_1_sf"/>
</dbReference>